<dbReference type="EMBL" id="MCGR01000084">
    <property type="protein sequence ID" value="ORY56787.1"/>
    <property type="molecule type" value="Genomic_DNA"/>
</dbReference>
<keyword evidence="7" id="KW-1185">Reference proteome</keyword>
<evidence type="ECO:0000256" key="2">
    <source>
        <dbReference type="SAM" id="MobiDB-lite"/>
    </source>
</evidence>
<feature type="compositionally biased region" description="Basic and acidic residues" evidence="2">
    <location>
        <begin position="147"/>
        <end position="156"/>
    </location>
</feature>
<dbReference type="SUPFAM" id="SSF47672">
    <property type="entry name" value="Transferrin receptor-like dimerisation domain"/>
    <property type="match status" value="1"/>
</dbReference>
<dbReference type="CDD" id="cd08022">
    <property type="entry name" value="M28_PSMA_like"/>
    <property type="match status" value="1"/>
</dbReference>
<dbReference type="InterPro" id="IPR039373">
    <property type="entry name" value="Peptidase_M28B"/>
</dbReference>
<reference evidence="6 7" key="1">
    <citation type="submission" date="2016-07" db="EMBL/GenBank/DDBJ databases">
        <title>Pervasive Adenine N6-methylation of Active Genes in Fungi.</title>
        <authorList>
            <consortium name="DOE Joint Genome Institute"/>
            <person name="Mondo S.J."/>
            <person name="Dannebaum R.O."/>
            <person name="Kuo R.C."/>
            <person name="Labutti K."/>
            <person name="Haridas S."/>
            <person name="Kuo A."/>
            <person name="Salamov A."/>
            <person name="Ahrendt S.R."/>
            <person name="Lipzen A."/>
            <person name="Sullivan W."/>
            <person name="Andreopoulos W.B."/>
            <person name="Clum A."/>
            <person name="Lindquist E."/>
            <person name="Daum C."/>
            <person name="Ramamoorthy G.K."/>
            <person name="Gryganskyi A."/>
            <person name="Culley D."/>
            <person name="Magnuson J.K."/>
            <person name="James T.Y."/>
            <person name="O'Malley M.A."/>
            <person name="Stajich J.E."/>
            <person name="Spatafora J.W."/>
            <person name="Visel A."/>
            <person name="Grigoriev I.V."/>
        </authorList>
    </citation>
    <scope>NUCLEOTIDE SEQUENCE [LARGE SCALE GENOMIC DNA]</scope>
    <source>
        <strain evidence="6 7">62-1032</strain>
    </source>
</reference>
<dbReference type="Pfam" id="PF02225">
    <property type="entry name" value="PA"/>
    <property type="match status" value="1"/>
</dbReference>
<dbReference type="Pfam" id="PF04389">
    <property type="entry name" value="Peptidase_M28"/>
    <property type="match status" value="1"/>
</dbReference>
<evidence type="ECO:0000313" key="7">
    <source>
        <dbReference type="Proteomes" id="UP000193467"/>
    </source>
</evidence>
<dbReference type="AlphaFoldDB" id="A0A1Y2DC64"/>
<evidence type="ECO:0000259" key="3">
    <source>
        <dbReference type="Pfam" id="PF02225"/>
    </source>
</evidence>
<gene>
    <name evidence="6" type="ORF">BCR35DRAFT_355539</name>
</gene>
<feature type="domain" description="Transferrin receptor-like dimerisation" evidence="4">
    <location>
        <begin position="705"/>
        <end position="836"/>
    </location>
</feature>
<evidence type="ECO:0008006" key="8">
    <source>
        <dbReference type="Google" id="ProtNLM"/>
    </source>
</evidence>
<dbReference type="InterPro" id="IPR003137">
    <property type="entry name" value="PA_domain"/>
</dbReference>
<comment type="caution">
    <text evidence="6">The sequence shown here is derived from an EMBL/GenBank/DDBJ whole genome shotgun (WGS) entry which is preliminary data.</text>
</comment>
<dbReference type="InterPro" id="IPR046450">
    <property type="entry name" value="PA_dom_sf"/>
</dbReference>
<dbReference type="Proteomes" id="UP000193467">
    <property type="component" value="Unassembled WGS sequence"/>
</dbReference>
<dbReference type="InterPro" id="IPR007484">
    <property type="entry name" value="Peptidase_M28"/>
</dbReference>
<dbReference type="CDD" id="cd02121">
    <property type="entry name" value="PA_GCPII_like"/>
    <property type="match status" value="1"/>
</dbReference>
<dbReference type="InterPro" id="IPR007365">
    <property type="entry name" value="TFR-like_dimer_dom"/>
</dbReference>
<evidence type="ECO:0000259" key="4">
    <source>
        <dbReference type="Pfam" id="PF04253"/>
    </source>
</evidence>
<comment type="similarity">
    <text evidence="1">Belongs to the peptidase M28 family. M28B subfamily.</text>
</comment>
<evidence type="ECO:0000256" key="1">
    <source>
        <dbReference type="ARBA" id="ARBA00005634"/>
    </source>
</evidence>
<dbReference type="STRING" id="106004.A0A1Y2DC64"/>
<protein>
    <recommendedName>
        <fullName evidence="8">Zn-dependent exopeptidase</fullName>
    </recommendedName>
</protein>
<dbReference type="OrthoDB" id="5841748at2759"/>
<feature type="region of interest" description="Disordered" evidence="2">
    <location>
        <begin position="140"/>
        <end position="198"/>
    </location>
</feature>
<dbReference type="PANTHER" id="PTHR10404:SF46">
    <property type="entry name" value="VACUOLAR PROTEIN SORTING-ASSOCIATED PROTEIN 70"/>
    <property type="match status" value="1"/>
</dbReference>
<dbReference type="Gene3D" id="3.50.30.30">
    <property type="match status" value="1"/>
</dbReference>
<dbReference type="InParanoid" id="A0A1Y2DC64"/>
<name>A0A1Y2DC64_9BASI</name>
<dbReference type="Gene3D" id="1.20.930.40">
    <property type="entry name" value="Transferrin receptor-like, dimerisation domain"/>
    <property type="match status" value="1"/>
</dbReference>
<dbReference type="InterPro" id="IPR036757">
    <property type="entry name" value="TFR-like_dimer_dom_sf"/>
</dbReference>
<feature type="domain" description="Peptidase M28" evidence="5">
    <location>
        <begin position="435"/>
        <end position="634"/>
    </location>
</feature>
<dbReference type="FunCoup" id="A0A1Y2DC64">
    <property type="interactions" value="46"/>
</dbReference>
<evidence type="ECO:0000259" key="5">
    <source>
        <dbReference type="Pfam" id="PF04389"/>
    </source>
</evidence>
<accession>A0A1Y2DC64</accession>
<feature type="region of interest" description="Disordered" evidence="2">
    <location>
        <begin position="1"/>
        <end position="30"/>
    </location>
</feature>
<feature type="compositionally biased region" description="Basic and acidic residues" evidence="2">
    <location>
        <begin position="182"/>
        <end position="198"/>
    </location>
</feature>
<dbReference type="FunFam" id="3.40.630.10:FF:000101">
    <property type="entry name" value="N-acetylated alpha-linked acidic dipeptidase like 1"/>
    <property type="match status" value="1"/>
</dbReference>
<evidence type="ECO:0000313" key="6">
    <source>
        <dbReference type="EMBL" id="ORY56787.1"/>
    </source>
</evidence>
<dbReference type="SUPFAM" id="SSF52025">
    <property type="entry name" value="PA domain"/>
    <property type="match status" value="1"/>
</dbReference>
<sequence>MADEKQPHLLNKEQLELPLPSSTPAPSPSLKRRLATPLLISLALHGQGQIQGYLRSVSSQVGSFGCRHNKSKGNKGLNQKQAEDLFLTIPDKESARSASHSFTKFTHIAGTPTDRLSALRVKSQWEELLGLQFSGEEGEVFEAGSEGSRKALEGEKRRKGHGKHGKGMGGWGKAKRAVRRALGREKRSGKERKEEEEDKPRVWVDTYYPLLNYPISHSLTLTPPNAFQPSFIAKLAEDNGTARGQLVYAGRATKAEIDELVAKGVDFKDKIVLAQYSGSFRGLKVQSAAAAGAAGILIYSDPAEDGEVTLEKGLEAYPRGPARQPSSVQRGSVQYLSLYPGDPLTPFKPAYKNATRLPRDSEELNIPTIPSIPISYEDAIPLLKSLNGKGIKREDKEGFREGGLRYRGVEYWTGPGEDVVELTNVVEDNVTAIWNTYALIPGHLSDEIVVIGNHNDAWTFGAGDPNSGTAAVHEIVKGFGELRKKGWKPLRTILVASWDAEEYGLIGSTEFGEDFSEFLKEKVVAYLNVDVAVSGTSYGINASPSLAHLFLNVSDAIIDPDQTNRSLLERLEEDSKVKEPHQAAQGTSVAVGALGSGSDFTVFLQYLGIASSNVGYSRKRTDPVYHYHSSYDSAYWQDHFGDPTFARHEAIAKVLGLASLRLADSPVLPINVTAYSIELASYAAKLPAYVDALALTEEEKKKVDLDLKKLDDVISRIQDAAAAVDIEINHVLSQLDALTSKPHRRSKKHLSHLLHHLQSINRRLQSFEGTFIDESGLPGRTWYRSLVVAPGRDAGYGATSFPAVTESLTLDKDVEAARREVKRLVKALERTVEVLKR</sequence>
<proteinExistence type="inferred from homology"/>
<dbReference type="PANTHER" id="PTHR10404">
    <property type="entry name" value="N-ACETYLATED-ALPHA-LINKED ACIDIC DIPEPTIDASE"/>
    <property type="match status" value="1"/>
</dbReference>
<feature type="domain" description="PA" evidence="3">
    <location>
        <begin position="243"/>
        <end position="313"/>
    </location>
</feature>
<dbReference type="Pfam" id="PF04253">
    <property type="entry name" value="TFR_dimer"/>
    <property type="match status" value="1"/>
</dbReference>
<organism evidence="6 7">
    <name type="scientific">Leucosporidium creatinivorum</name>
    <dbReference type="NCBI Taxonomy" id="106004"/>
    <lineage>
        <taxon>Eukaryota</taxon>
        <taxon>Fungi</taxon>
        <taxon>Dikarya</taxon>
        <taxon>Basidiomycota</taxon>
        <taxon>Pucciniomycotina</taxon>
        <taxon>Microbotryomycetes</taxon>
        <taxon>Leucosporidiales</taxon>
        <taxon>Leucosporidium</taxon>
    </lineage>
</organism>
<dbReference type="GO" id="GO:0004180">
    <property type="term" value="F:carboxypeptidase activity"/>
    <property type="evidence" value="ECO:0007669"/>
    <property type="project" value="TreeGrafter"/>
</dbReference>
<dbReference type="Gene3D" id="3.40.630.10">
    <property type="entry name" value="Zn peptidases"/>
    <property type="match status" value="1"/>
</dbReference>
<feature type="compositionally biased region" description="Basic residues" evidence="2">
    <location>
        <begin position="157"/>
        <end position="166"/>
    </location>
</feature>
<dbReference type="SUPFAM" id="SSF53187">
    <property type="entry name" value="Zn-dependent exopeptidases"/>
    <property type="match status" value="1"/>
</dbReference>
<feature type="compositionally biased region" description="Basic and acidic residues" evidence="2">
    <location>
        <begin position="1"/>
        <end position="15"/>
    </location>
</feature>